<dbReference type="Proteomes" id="UP001075354">
    <property type="component" value="Chromosome 11"/>
</dbReference>
<keyword evidence="3" id="KW-1185">Reference proteome</keyword>
<comment type="caution">
    <text evidence="2">The sequence shown here is derived from an EMBL/GenBank/DDBJ whole genome shotgun (WGS) entry which is preliminary data.</text>
</comment>
<dbReference type="EMBL" id="JAPTSV010000011">
    <property type="protein sequence ID" value="KAJ1522925.1"/>
    <property type="molecule type" value="Genomic_DNA"/>
</dbReference>
<reference evidence="2" key="1">
    <citation type="submission" date="2022-12" db="EMBL/GenBank/DDBJ databases">
        <title>Chromosome-level genome assembly of the bean flower thrips Megalurothrips usitatus.</title>
        <authorList>
            <person name="Ma L."/>
            <person name="Liu Q."/>
            <person name="Li H."/>
            <person name="Cai W."/>
        </authorList>
    </citation>
    <scope>NUCLEOTIDE SEQUENCE</scope>
    <source>
        <strain evidence="2">Cailab_2022a</strain>
    </source>
</reference>
<gene>
    <name evidence="2" type="ORF">ONE63_002064</name>
</gene>
<evidence type="ECO:0000313" key="3">
    <source>
        <dbReference type="Proteomes" id="UP001075354"/>
    </source>
</evidence>
<feature type="compositionally biased region" description="Pro residues" evidence="1">
    <location>
        <begin position="168"/>
        <end position="181"/>
    </location>
</feature>
<evidence type="ECO:0000313" key="2">
    <source>
        <dbReference type="EMBL" id="KAJ1522925.1"/>
    </source>
</evidence>
<name>A0AAV7XE23_9NEOP</name>
<accession>A0AAV7XE23</accession>
<feature type="compositionally biased region" description="Gly residues" evidence="1">
    <location>
        <begin position="130"/>
        <end position="139"/>
    </location>
</feature>
<protein>
    <submittedName>
        <fullName evidence="2">Uncharacterized protein</fullName>
    </submittedName>
</protein>
<evidence type="ECO:0000256" key="1">
    <source>
        <dbReference type="SAM" id="MobiDB-lite"/>
    </source>
</evidence>
<dbReference type="AlphaFoldDB" id="A0AAV7XE23"/>
<proteinExistence type="predicted"/>
<feature type="region of interest" description="Disordered" evidence="1">
    <location>
        <begin position="83"/>
        <end position="191"/>
    </location>
</feature>
<feature type="compositionally biased region" description="Low complexity" evidence="1">
    <location>
        <begin position="117"/>
        <end position="129"/>
    </location>
</feature>
<sequence length="263" mass="27850">MMAAAGGAGAAAMHGHGKFFQDFYSLQYGPRQIEFGHVCEDPDEWEQRFERKDLDKEHHQGQVRWGDKHGGYGEHYWDYNHGGHHGGDGDGGGEGSAPVPDFAEHQDEGPRPQYKRQSGYSDQSGAASGASGGSDGPGRGRAYRKKYVRPTTTAAAPTHAVPRARTTPRPPPHRQPPPTTPSGPLVAAAHAAAKTSKPAAAAAFFGSDFPAGGMFHQAAAAAGLGPRTARETAAAAKRLAFDPRTGRVHDEDTGQVFVLQPIA</sequence>
<organism evidence="2 3">
    <name type="scientific">Megalurothrips usitatus</name>
    <name type="common">bean blossom thrips</name>
    <dbReference type="NCBI Taxonomy" id="439358"/>
    <lineage>
        <taxon>Eukaryota</taxon>
        <taxon>Metazoa</taxon>
        <taxon>Ecdysozoa</taxon>
        <taxon>Arthropoda</taxon>
        <taxon>Hexapoda</taxon>
        <taxon>Insecta</taxon>
        <taxon>Pterygota</taxon>
        <taxon>Neoptera</taxon>
        <taxon>Paraneoptera</taxon>
        <taxon>Thysanoptera</taxon>
        <taxon>Terebrantia</taxon>
        <taxon>Thripoidea</taxon>
        <taxon>Thripidae</taxon>
        <taxon>Megalurothrips</taxon>
    </lineage>
</organism>
<feature type="compositionally biased region" description="Low complexity" evidence="1">
    <location>
        <begin position="149"/>
        <end position="167"/>
    </location>
</feature>